<sequence>MKKLFITLFSLVAFATSSYAQSEYKPVDFTLQLKNMHLWRGYTVTNTPMTAVDLHYNSKNEHFSAGVWGGAGFTGDYKEFDYYLSYQNKGFNIALWDIYNFSTGATYNNSEFFNYKAGETGHFIDLTVGYKFQGSFPLSMSWSTILYGRDRGSQNQQNLYSTFVQLGYPVMKSDIVNIDVFAAGAFALNPEDGSKANFYGSKSNLVSLGFTASKTLKIGNFSLPVSVMPMWNPELNQGNIQFAVNLF</sequence>
<evidence type="ECO:0000313" key="2">
    <source>
        <dbReference type="EMBL" id="AFD08216.1"/>
    </source>
</evidence>
<feature type="chain" id="PRO_5003613269" description="MetA-pathway of phenol degradation" evidence="1">
    <location>
        <begin position="21"/>
        <end position="247"/>
    </location>
</feature>
<dbReference type="AlphaFoldDB" id="H8KWN7"/>
<dbReference type="EMBL" id="CP003349">
    <property type="protein sequence ID" value="AFD08216.1"/>
    <property type="molecule type" value="Genomic_DNA"/>
</dbReference>
<organism evidence="2 3">
    <name type="scientific">Solitalea canadensis (strain ATCC 29591 / DSM 3403 / JCM 21819 / LMG 8368 / NBRC 15130 / NCIMB 12057 / USAM 9D)</name>
    <name type="common">Flexibacter canadensis</name>
    <dbReference type="NCBI Taxonomy" id="929556"/>
    <lineage>
        <taxon>Bacteria</taxon>
        <taxon>Pseudomonadati</taxon>
        <taxon>Bacteroidota</taxon>
        <taxon>Sphingobacteriia</taxon>
        <taxon>Sphingobacteriales</taxon>
        <taxon>Sphingobacteriaceae</taxon>
        <taxon>Solitalea</taxon>
    </lineage>
</organism>
<dbReference type="OrthoDB" id="638356at2"/>
<gene>
    <name evidence="2" type="ordered locus">Solca_3205</name>
</gene>
<evidence type="ECO:0008006" key="4">
    <source>
        <dbReference type="Google" id="ProtNLM"/>
    </source>
</evidence>
<keyword evidence="1" id="KW-0732">Signal</keyword>
<reference evidence="2" key="1">
    <citation type="submission" date="2012-02" db="EMBL/GenBank/DDBJ databases">
        <title>The complete genome of Solitalea canadensis DSM 3403.</title>
        <authorList>
            <consortium name="US DOE Joint Genome Institute (JGI-PGF)"/>
            <person name="Lucas S."/>
            <person name="Copeland A."/>
            <person name="Lapidus A."/>
            <person name="Glavina del Rio T."/>
            <person name="Dalin E."/>
            <person name="Tice H."/>
            <person name="Bruce D."/>
            <person name="Goodwin L."/>
            <person name="Pitluck S."/>
            <person name="Peters L."/>
            <person name="Ovchinnikova G."/>
            <person name="Lu M."/>
            <person name="Kyrpides N."/>
            <person name="Mavromatis K."/>
            <person name="Ivanova N."/>
            <person name="Brettin T."/>
            <person name="Detter J.C."/>
            <person name="Han C."/>
            <person name="Larimer F."/>
            <person name="Land M."/>
            <person name="Hauser L."/>
            <person name="Markowitz V."/>
            <person name="Cheng J.-F."/>
            <person name="Hugenholtz P."/>
            <person name="Woyke T."/>
            <person name="Wu D."/>
            <person name="Spring S."/>
            <person name="Schroeder M."/>
            <person name="Kopitz M."/>
            <person name="Brambilla E."/>
            <person name="Klenk H.-P."/>
            <person name="Eisen J.A."/>
        </authorList>
    </citation>
    <scope>NUCLEOTIDE SEQUENCE</scope>
    <source>
        <strain evidence="2">DSM 3403</strain>
    </source>
</reference>
<dbReference type="STRING" id="929556.Solca_3205"/>
<name>H8KWN7_SOLCM</name>
<accession>H8KWN7</accession>
<dbReference type="KEGG" id="scn:Solca_3205"/>
<keyword evidence="3" id="KW-1185">Reference proteome</keyword>
<dbReference type="eggNOG" id="ENOG502Z9M8">
    <property type="taxonomic scope" value="Bacteria"/>
</dbReference>
<dbReference type="HOGENOM" id="CLU_082062_1_0_10"/>
<proteinExistence type="predicted"/>
<dbReference type="Proteomes" id="UP000007590">
    <property type="component" value="Chromosome"/>
</dbReference>
<feature type="signal peptide" evidence="1">
    <location>
        <begin position="1"/>
        <end position="20"/>
    </location>
</feature>
<evidence type="ECO:0000256" key="1">
    <source>
        <dbReference type="SAM" id="SignalP"/>
    </source>
</evidence>
<dbReference type="RefSeq" id="WP_014681440.1">
    <property type="nucleotide sequence ID" value="NC_017770.1"/>
</dbReference>
<evidence type="ECO:0000313" key="3">
    <source>
        <dbReference type="Proteomes" id="UP000007590"/>
    </source>
</evidence>
<protein>
    <recommendedName>
        <fullName evidence="4">MetA-pathway of phenol degradation</fullName>
    </recommendedName>
</protein>